<proteinExistence type="predicted"/>
<evidence type="ECO:0000259" key="15">
    <source>
        <dbReference type="PROSITE" id="PS50929"/>
    </source>
</evidence>
<evidence type="ECO:0000256" key="7">
    <source>
        <dbReference type="ARBA" id="ARBA00022475"/>
    </source>
</evidence>
<evidence type="ECO:0000256" key="10">
    <source>
        <dbReference type="ARBA" id="ARBA00022824"/>
    </source>
</evidence>
<dbReference type="Gene3D" id="1.20.1560.10">
    <property type="entry name" value="ABC transporter type 1, transmembrane domain"/>
    <property type="match status" value="1"/>
</dbReference>
<evidence type="ECO:0000313" key="17">
    <source>
        <dbReference type="Proteomes" id="UP001519460"/>
    </source>
</evidence>
<dbReference type="Pfam" id="PF00664">
    <property type="entry name" value="ABC_membrane"/>
    <property type="match status" value="1"/>
</dbReference>
<feature type="transmembrane region" description="Helical" evidence="14">
    <location>
        <begin position="301"/>
        <end position="321"/>
    </location>
</feature>
<evidence type="ECO:0000256" key="5">
    <source>
        <dbReference type="ARBA" id="ARBA00004651"/>
    </source>
</evidence>
<comment type="caution">
    <text evidence="16">The sequence shown here is derived from an EMBL/GenBank/DDBJ whole genome shotgun (WGS) entry which is preliminary data.</text>
</comment>
<dbReference type="GO" id="GO:0031966">
    <property type="term" value="C:mitochondrial membrane"/>
    <property type="evidence" value="ECO:0007669"/>
    <property type="project" value="UniProtKB-SubCell"/>
</dbReference>
<dbReference type="InterPro" id="IPR032410">
    <property type="entry name" value="ABCB6_N"/>
</dbReference>
<keyword evidence="10" id="KW-0256">Endoplasmic reticulum</keyword>
<evidence type="ECO:0000256" key="9">
    <source>
        <dbReference type="ARBA" id="ARBA00022753"/>
    </source>
</evidence>
<dbReference type="InterPro" id="IPR039421">
    <property type="entry name" value="Type_1_exporter"/>
</dbReference>
<keyword evidence="13 14" id="KW-0472">Membrane</keyword>
<feature type="transmembrane region" description="Helical" evidence="14">
    <location>
        <begin position="388"/>
        <end position="410"/>
    </location>
</feature>
<dbReference type="Proteomes" id="UP001519460">
    <property type="component" value="Unassembled WGS sequence"/>
</dbReference>
<gene>
    <name evidence="16" type="ORF">BaRGS_00037363</name>
</gene>
<keyword evidence="9" id="KW-0967">Endosome</keyword>
<evidence type="ECO:0000256" key="3">
    <source>
        <dbReference type="ARBA" id="ARBA00004337"/>
    </source>
</evidence>
<comment type="subcellular location">
    <subcellularLocation>
        <location evidence="5">Cell membrane</location>
        <topology evidence="5">Multi-pass membrane protein</topology>
    </subcellularLocation>
    <subcellularLocation>
        <location evidence="1">Early endosome membrane</location>
    </subcellularLocation>
    <subcellularLocation>
        <location evidence="4">Endoplasmic reticulum membrane</location>
        <topology evidence="4">Multi-pass membrane protein</topology>
    </subcellularLocation>
    <subcellularLocation>
        <location evidence="3">Endosome membrane</location>
        <topology evidence="3">Multi-pass membrane protein</topology>
    </subcellularLocation>
    <subcellularLocation>
        <location evidence="2">Mitochondrion membrane</location>
        <topology evidence="2">Multi-pass membrane protein</topology>
    </subcellularLocation>
</comment>
<dbReference type="Pfam" id="PF16185">
    <property type="entry name" value="MTABC_N"/>
    <property type="match status" value="1"/>
</dbReference>
<evidence type="ECO:0000256" key="6">
    <source>
        <dbReference type="ARBA" id="ARBA00022448"/>
    </source>
</evidence>
<dbReference type="PANTHER" id="PTHR24221">
    <property type="entry name" value="ATP-BINDING CASSETTE SUB-FAMILY B"/>
    <property type="match status" value="1"/>
</dbReference>
<evidence type="ECO:0000256" key="11">
    <source>
        <dbReference type="ARBA" id="ARBA00022967"/>
    </source>
</evidence>
<dbReference type="GO" id="GO:0031901">
    <property type="term" value="C:early endosome membrane"/>
    <property type="evidence" value="ECO:0007669"/>
    <property type="project" value="UniProtKB-SubCell"/>
</dbReference>
<evidence type="ECO:0000256" key="2">
    <source>
        <dbReference type="ARBA" id="ARBA00004225"/>
    </source>
</evidence>
<feature type="transmembrane region" description="Helical" evidence="14">
    <location>
        <begin position="272"/>
        <end position="295"/>
    </location>
</feature>
<dbReference type="InterPro" id="IPR036640">
    <property type="entry name" value="ABC1_TM_sf"/>
</dbReference>
<organism evidence="16 17">
    <name type="scientific">Batillaria attramentaria</name>
    <dbReference type="NCBI Taxonomy" id="370345"/>
    <lineage>
        <taxon>Eukaryota</taxon>
        <taxon>Metazoa</taxon>
        <taxon>Spiralia</taxon>
        <taxon>Lophotrochozoa</taxon>
        <taxon>Mollusca</taxon>
        <taxon>Gastropoda</taxon>
        <taxon>Caenogastropoda</taxon>
        <taxon>Sorbeoconcha</taxon>
        <taxon>Cerithioidea</taxon>
        <taxon>Batillariidae</taxon>
        <taxon>Batillaria</taxon>
    </lineage>
</organism>
<keyword evidence="11" id="KW-1278">Translocase</keyword>
<dbReference type="InterPro" id="IPR011527">
    <property type="entry name" value="ABC1_TM_dom"/>
</dbReference>
<dbReference type="GO" id="GO:0005886">
    <property type="term" value="C:plasma membrane"/>
    <property type="evidence" value="ECO:0007669"/>
    <property type="project" value="UniProtKB-SubCell"/>
</dbReference>
<name>A0ABD0J8Y7_9CAEN</name>
<feature type="transmembrane region" description="Helical" evidence="14">
    <location>
        <begin position="184"/>
        <end position="206"/>
    </location>
</feature>
<dbReference type="PANTHER" id="PTHR24221:SF654">
    <property type="entry name" value="ATP-BINDING CASSETTE SUB-FAMILY B MEMBER 6"/>
    <property type="match status" value="1"/>
</dbReference>
<keyword evidence="8 14" id="KW-0812">Transmembrane</keyword>
<dbReference type="AlphaFoldDB" id="A0ABD0J8Y7"/>
<keyword evidence="17" id="KW-1185">Reference proteome</keyword>
<accession>A0ABD0J8Y7</accession>
<evidence type="ECO:0000256" key="1">
    <source>
        <dbReference type="ARBA" id="ARBA00004146"/>
    </source>
</evidence>
<keyword evidence="6" id="KW-0813">Transport</keyword>
<dbReference type="EMBL" id="JACVVK020000556">
    <property type="protein sequence ID" value="KAK7466541.1"/>
    <property type="molecule type" value="Genomic_DNA"/>
</dbReference>
<keyword evidence="12 14" id="KW-1133">Transmembrane helix</keyword>
<sequence length="456" mass="52150">MVGKTKGLLNKFHFQFADSPVTAEWLQRTPTTDVILLNEQTRGRGRYTDEEAIVGINSSGRHNGINRCFFDSVSSTAMLVTILGFGVVQRYSFTLLVFWGVAFARENLAFLSWWNPEWWWDLDSDSHSVEFGLWLLRWVVISCLFTLGLLQKRHSPAQTHASTKDTELKSVLITVGKNIDDDELIVIFCLILLAGGRVVNVFVPVYGKEIGGGMLNQIRGQLWINVQQFTSKRMEVHVFMHLHSLSLRWHLERKTGKVLRIVERGTASMNMLLAQIAFQIIPTLVDCVIAIVFFITTFSYLFGLIILACVTFYIAITFVMTEVRTKYRRSMNKLDNEAKAHAVDSLINFETVKYYGATDFEISRYRDAISKYQEAEWKNHSIVMLWQWMQNTIFTMGYVAGLLLCAWAVVKSVGDSHLTVGDYVLFGTYLTQLFGPLNNLGAQYRGEYSRVSLMWN</sequence>
<evidence type="ECO:0000256" key="14">
    <source>
        <dbReference type="SAM" id="Phobius"/>
    </source>
</evidence>
<evidence type="ECO:0000256" key="4">
    <source>
        <dbReference type="ARBA" id="ARBA00004477"/>
    </source>
</evidence>
<feature type="domain" description="ABC transmembrane type-1" evidence="15">
    <location>
        <begin position="210"/>
        <end position="444"/>
    </location>
</feature>
<dbReference type="SUPFAM" id="SSF90123">
    <property type="entry name" value="ABC transporter transmembrane region"/>
    <property type="match status" value="1"/>
</dbReference>
<evidence type="ECO:0000313" key="16">
    <source>
        <dbReference type="EMBL" id="KAK7466541.1"/>
    </source>
</evidence>
<protein>
    <recommendedName>
        <fullName evidence="15">ABC transmembrane type-1 domain-containing protein</fullName>
    </recommendedName>
</protein>
<dbReference type="GO" id="GO:0005789">
    <property type="term" value="C:endoplasmic reticulum membrane"/>
    <property type="evidence" value="ECO:0007669"/>
    <property type="project" value="UniProtKB-SubCell"/>
</dbReference>
<keyword evidence="7" id="KW-1003">Cell membrane</keyword>
<evidence type="ECO:0000256" key="13">
    <source>
        <dbReference type="ARBA" id="ARBA00023136"/>
    </source>
</evidence>
<reference evidence="16 17" key="1">
    <citation type="journal article" date="2023" name="Sci. Data">
        <title>Genome assembly of the Korean intertidal mud-creeper Batillaria attramentaria.</title>
        <authorList>
            <person name="Patra A.K."/>
            <person name="Ho P.T."/>
            <person name="Jun S."/>
            <person name="Lee S.J."/>
            <person name="Kim Y."/>
            <person name="Won Y.J."/>
        </authorList>
    </citation>
    <scope>NUCLEOTIDE SEQUENCE [LARGE SCALE GENOMIC DNA]</scope>
    <source>
        <strain evidence="16">Wonlab-2016</strain>
    </source>
</reference>
<evidence type="ECO:0000256" key="8">
    <source>
        <dbReference type="ARBA" id="ARBA00022692"/>
    </source>
</evidence>
<dbReference type="PROSITE" id="PS50929">
    <property type="entry name" value="ABC_TM1F"/>
    <property type="match status" value="1"/>
</dbReference>
<evidence type="ECO:0000256" key="12">
    <source>
        <dbReference type="ARBA" id="ARBA00022989"/>
    </source>
</evidence>